<keyword evidence="1" id="KW-0812">Transmembrane</keyword>
<organism evidence="2">
    <name type="scientific">bioreactor metagenome</name>
    <dbReference type="NCBI Taxonomy" id="1076179"/>
    <lineage>
        <taxon>unclassified sequences</taxon>
        <taxon>metagenomes</taxon>
        <taxon>ecological metagenomes</taxon>
    </lineage>
</organism>
<dbReference type="AlphaFoldDB" id="A0A644SVG0"/>
<proteinExistence type="predicted"/>
<name>A0A644SVG0_9ZZZZ</name>
<evidence type="ECO:0000256" key="1">
    <source>
        <dbReference type="SAM" id="Phobius"/>
    </source>
</evidence>
<feature type="transmembrane region" description="Helical" evidence="1">
    <location>
        <begin position="32"/>
        <end position="54"/>
    </location>
</feature>
<accession>A0A644SVG0</accession>
<comment type="caution">
    <text evidence="2">The sequence shown here is derived from an EMBL/GenBank/DDBJ whole genome shotgun (WGS) entry which is preliminary data.</text>
</comment>
<evidence type="ECO:0000313" key="2">
    <source>
        <dbReference type="EMBL" id="MPL58604.1"/>
    </source>
</evidence>
<dbReference type="EMBL" id="VSSQ01000007">
    <property type="protein sequence ID" value="MPL58604.1"/>
    <property type="molecule type" value="Genomic_DNA"/>
</dbReference>
<sequence>MTAIIILIGLLFSVLSGYLCFGLADAFFKTYWVNWLFAMLGSGVVLLCTSYILFANTPTQQQKKSSRSSMPPLLLGILLGSWWSNKE</sequence>
<keyword evidence="1" id="KW-0472">Membrane</keyword>
<gene>
    <name evidence="2" type="ORF">SDC9_04138</name>
</gene>
<protein>
    <submittedName>
        <fullName evidence="2">Uncharacterized protein</fullName>
    </submittedName>
</protein>
<reference evidence="2" key="1">
    <citation type="submission" date="2019-08" db="EMBL/GenBank/DDBJ databases">
        <authorList>
            <person name="Kucharzyk K."/>
            <person name="Murdoch R.W."/>
            <person name="Higgins S."/>
            <person name="Loffler F."/>
        </authorList>
    </citation>
    <scope>NUCLEOTIDE SEQUENCE</scope>
</reference>
<keyword evidence="1" id="KW-1133">Transmembrane helix</keyword>